<feature type="signal peptide" evidence="2">
    <location>
        <begin position="1"/>
        <end position="22"/>
    </location>
</feature>
<feature type="compositionally biased region" description="Acidic residues" evidence="1">
    <location>
        <begin position="518"/>
        <end position="548"/>
    </location>
</feature>
<feature type="chain" id="PRO_5042166579" evidence="2">
    <location>
        <begin position="23"/>
        <end position="620"/>
    </location>
</feature>
<dbReference type="Proteomes" id="UP001295444">
    <property type="component" value="Chromosome 13"/>
</dbReference>
<protein>
    <submittedName>
        <fullName evidence="3">Uncharacterized protein</fullName>
    </submittedName>
</protein>
<name>A0AAD1WZB5_PELCU</name>
<dbReference type="EMBL" id="OW240924">
    <property type="protein sequence ID" value="CAH2328783.1"/>
    <property type="molecule type" value="Genomic_DNA"/>
</dbReference>
<feature type="compositionally biased region" description="Basic and acidic residues" evidence="1">
    <location>
        <begin position="405"/>
        <end position="415"/>
    </location>
</feature>
<reference evidence="3" key="1">
    <citation type="submission" date="2022-03" db="EMBL/GenBank/DDBJ databases">
        <authorList>
            <person name="Alioto T."/>
            <person name="Alioto T."/>
            <person name="Gomez Garrido J."/>
        </authorList>
    </citation>
    <scope>NUCLEOTIDE SEQUENCE</scope>
</reference>
<keyword evidence="2" id="KW-0732">Signal</keyword>
<feature type="region of interest" description="Disordered" evidence="1">
    <location>
        <begin position="405"/>
        <end position="450"/>
    </location>
</feature>
<feature type="region of interest" description="Disordered" evidence="1">
    <location>
        <begin position="599"/>
        <end position="620"/>
    </location>
</feature>
<gene>
    <name evidence="3" type="ORF">PECUL_23A002471</name>
</gene>
<accession>A0AAD1WZB5</accession>
<keyword evidence="4" id="KW-1185">Reference proteome</keyword>
<feature type="compositionally biased region" description="Polar residues" evidence="1">
    <location>
        <begin position="439"/>
        <end position="448"/>
    </location>
</feature>
<evidence type="ECO:0000313" key="4">
    <source>
        <dbReference type="Proteomes" id="UP001295444"/>
    </source>
</evidence>
<dbReference type="AlphaFoldDB" id="A0AAD1WZB5"/>
<feature type="compositionally biased region" description="Polar residues" evidence="1">
    <location>
        <begin position="145"/>
        <end position="155"/>
    </location>
</feature>
<dbReference type="InterPro" id="IPR031524">
    <property type="entry name" value="ARMH4"/>
</dbReference>
<evidence type="ECO:0000256" key="2">
    <source>
        <dbReference type="SAM" id="SignalP"/>
    </source>
</evidence>
<dbReference type="PANTHER" id="PTHR21585">
    <property type="entry name" value="FULL-LENGTH CDNA CLONE CS0DC025YL05 OF NEUROBLASTOMA"/>
    <property type="match status" value="1"/>
</dbReference>
<sequence length="620" mass="66134">MMELLGIVMLCSILLGSPGVKSFSLHKRDVVDMAETNGGFGIVGTDNSSRSKLYTEPSLVTSQSTAGNSASSNGTFSNNLLTGERESPNQYNTTGNVTMRTETSAITSPNSVFGANSTEKEKALMENGILTTLASTAVDMSRVTSSFGETTNPSQIEDGKNTKTQESNLENPSQVNTVDMLTTNPRTSSINTEDGLSTTALNLADLSVISTLGSTLKEETSSEITLATLPGVENSPSYTVYGGSETPTLISGESTRSSITASPVSEEWDDTKITTQIPLTDNTENDLISSHDTTTYITDVGTEGKVNTTFMTGLVSKPESETFFGTTEGIGFTLSTEDIVDYHEHNVSGSAEPIVEFIADTDPYVTIVATSDQNLESKSPLYTGVNQQSSAEAEHSDATLTAAILKEDTTEDVTREPAAGDNAEKAASENPLMGISPLQPESSSTSAEGWNPMSKEDVFLSVSVSPAVRSEEPVKADNTVTITAVTSVPFSSQVNVMAPPVRQVTATAGGVLEKPDSEGTEGDEEDDDEEDDDEDDGDEEEDDDEDDKYTDSINESLEGDADLPPFTLPGLSSQEPLEDKNNVVLMDGTAYQVPDTQEWEQQNQGLGKKKPLQFLLRNKN</sequence>
<proteinExistence type="predicted"/>
<feature type="region of interest" description="Disordered" evidence="1">
    <location>
        <begin position="145"/>
        <end position="169"/>
    </location>
</feature>
<organism evidence="3 4">
    <name type="scientific">Pelobates cultripes</name>
    <name type="common">Western spadefoot toad</name>
    <dbReference type="NCBI Taxonomy" id="61616"/>
    <lineage>
        <taxon>Eukaryota</taxon>
        <taxon>Metazoa</taxon>
        <taxon>Chordata</taxon>
        <taxon>Craniata</taxon>
        <taxon>Vertebrata</taxon>
        <taxon>Euteleostomi</taxon>
        <taxon>Amphibia</taxon>
        <taxon>Batrachia</taxon>
        <taxon>Anura</taxon>
        <taxon>Pelobatoidea</taxon>
        <taxon>Pelobatidae</taxon>
        <taxon>Pelobates</taxon>
    </lineage>
</organism>
<dbReference type="PANTHER" id="PTHR21585:SF0">
    <property type="entry name" value="ARMADILLO-LIKE HELICAL DOMAIN-CONTAINING PROTEIN 4"/>
    <property type="match status" value="1"/>
</dbReference>
<feature type="compositionally biased region" description="Polar residues" evidence="1">
    <location>
        <begin position="57"/>
        <end position="81"/>
    </location>
</feature>
<evidence type="ECO:0000256" key="1">
    <source>
        <dbReference type="SAM" id="MobiDB-lite"/>
    </source>
</evidence>
<feature type="region of interest" description="Disordered" evidence="1">
    <location>
        <begin position="57"/>
        <end position="95"/>
    </location>
</feature>
<feature type="region of interest" description="Disordered" evidence="1">
    <location>
        <begin position="506"/>
        <end position="580"/>
    </location>
</feature>
<evidence type="ECO:0000313" key="3">
    <source>
        <dbReference type="EMBL" id="CAH2328783.1"/>
    </source>
</evidence>